<keyword evidence="2" id="KW-1185">Reference proteome</keyword>
<evidence type="ECO:0000313" key="2">
    <source>
        <dbReference type="Proteomes" id="UP001378592"/>
    </source>
</evidence>
<dbReference type="Proteomes" id="UP001378592">
    <property type="component" value="Unassembled WGS sequence"/>
</dbReference>
<dbReference type="AlphaFoldDB" id="A0AAN9YZH9"/>
<accession>A0AAN9YZH9</accession>
<dbReference type="EMBL" id="JAZDUA010000621">
    <property type="protein sequence ID" value="KAK7790506.1"/>
    <property type="molecule type" value="Genomic_DNA"/>
</dbReference>
<organism evidence="1 2">
    <name type="scientific">Gryllus longicercus</name>
    <dbReference type="NCBI Taxonomy" id="2509291"/>
    <lineage>
        <taxon>Eukaryota</taxon>
        <taxon>Metazoa</taxon>
        <taxon>Ecdysozoa</taxon>
        <taxon>Arthropoda</taxon>
        <taxon>Hexapoda</taxon>
        <taxon>Insecta</taxon>
        <taxon>Pterygota</taxon>
        <taxon>Neoptera</taxon>
        <taxon>Polyneoptera</taxon>
        <taxon>Orthoptera</taxon>
        <taxon>Ensifera</taxon>
        <taxon>Gryllidea</taxon>
        <taxon>Grylloidea</taxon>
        <taxon>Gryllidae</taxon>
        <taxon>Gryllinae</taxon>
        <taxon>Gryllus</taxon>
    </lineage>
</organism>
<gene>
    <name evidence="1" type="ORF">R5R35_008491</name>
</gene>
<protein>
    <submittedName>
        <fullName evidence="1">Uncharacterized protein</fullName>
    </submittedName>
</protein>
<sequence>MHISISLESKQVYRVCVLRRESSVQARATHGERMKLQVTPKKQT</sequence>
<name>A0AAN9YZH9_9ORTH</name>
<proteinExistence type="predicted"/>
<reference evidence="1 2" key="1">
    <citation type="submission" date="2024-03" db="EMBL/GenBank/DDBJ databases">
        <title>The genome assembly and annotation of the cricket Gryllus longicercus Weissman &amp; Gray.</title>
        <authorList>
            <person name="Szrajer S."/>
            <person name="Gray D."/>
            <person name="Ylla G."/>
        </authorList>
    </citation>
    <scope>NUCLEOTIDE SEQUENCE [LARGE SCALE GENOMIC DNA]</scope>
    <source>
        <strain evidence="1">DAG 2021-001</strain>
        <tissue evidence="1">Whole body minus gut</tissue>
    </source>
</reference>
<evidence type="ECO:0000313" key="1">
    <source>
        <dbReference type="EMBL" id="KAK7790506.1"/>
    </source>
</evidence>
<comment type="caution">
    <text evidence="1">The sequence shown here is derived from an EMBL/GenBank/DDBJ whole genome shotgun (WGS) entry which is preliminary data.</text>
</comment>